<proteinExistence type="predicted"/>
<name>A0A1J5T162_9ZZZZ</name>
<organism evidence="1">
    <name type="scientific">mine drainage metagenome</name>
    <dbReference type="NCBI Taxonomy" id="410659"/>
    <lineage>
        <taxon>unclassified sequences</taxon>
        <taxon>metagenomes</taxon>
        <taxon>ecological metagenomes</taxon>
    </lineage>
</organism>
<dbReference type="EMBL" id="MLJW01000024">
    <property type="protein sequence ID" value="OIR09989.1"/>
    <property type="molecule type" value="Genomic_DNA"/>
</dbReference>
<evidence type="ECO:0000313" key="1">
    <source>
        <dbReference type="EMBL" id="OIR09989.1"/>
    </source>
</evidence>
<protein>
    <submittedName>
        <fullName evidence="1">Uncharacterized protein</fullName>
    </submittedName>
</protein>
<accession>A0A1J5T162</accession>
<dbReference type="AntiFam" id="ANF00041">
    <property type="entry name" value="Antisense to RNaseP"/>
</dbReference>
<reference evidence="1" key="1">
    <citation type="submission" date="2016-10" db="EMBL/GenBank/DDBJ databases">
        <title>Sequence of Gallionella enrichment culture.</title>
        <authorList>
            <person name="Poehlein A."/>
            <person name="Muehling M."/>
            <person name="Daniel R."/>
        </authorList>
    </citation>
    <scope>NUCLEOTIDE SEQUENCE</scope>
</reference>
<dbReference type="AntiFam" id="ANF00045">
    <property type="entry name" value="Antisense to RNaseP"/>
</dbReference>
<comment type="caution">
    <text evidence="1">The sequence shown here is derived from an EMBL/GenBank/DDBJ whole genome shotgun (WGS) entry which is preliminary data.</text>
</comment>
<sequence length="176" mass="18635">MQPPSWVTGCCQSGGEGLVPVCSKWPRHGAAWAGTAGVGPFGRGGKCVRRPVSRVLSTTLAGGWMAIHLGRRLPGRLARPTRTTARKCAPLLENLGKNPRISGRAVPTWSCSRWGLPCRPCCQARGALLPHPFTLTGRQVALRTGGLLSVALSLGSPPPDVIRHRISVEPGLSSPR</sequence>
<dbReference type="AlphaFoldDB" id="A0A1J5T162"/>
<gene>
    <name evidence="1" type="ORF">GALL_79110</name>
</gene>